<evidence type="ECO:0000313" key="3">
    <source>
        <dbReference type="Proteomes" id="UP000821866"/>
    </source>
</evidence>
<sequence>MYWQSGTQISAIADAIAENRFFKLRSAWHIADQNEPRDTSSDDKFWKVRPLLDVVRSRSLQLEELEQNCIDEQMVAFSRRVPAKQVVKSELNPVGVKIFVRRARMAWHTIFSCIRAKAPASTGNFPTLG</sequence>
<dbReference type="EMBL" id="JABSTU010000007">
    <property type="protein sequence ID" value="KAH8025985.1"/>
    <property type="molecule type" value="Genomic_DNA"/>
</dbReference>
<gene>
    <name evidence="2" type="ORF">HPB51_015290</name>
</gene>
<feature type="domain" description="PiggyBac transposable element-derived protein" evidence="1">
    <location>
        <begin position="1"/>
        <end position="100"/>
    </location>
</feature>
<dbReference type="AlphaFoldDB" id="A0A9J6DVP1"/>
<proteinExistence type="predicted"/>
<evidence type="ECO:0000313" key="2">
    <source>
        <dbReference type="EMBL" id="KAH8025985.1"/>
    </source>
</evidence>
<reference evidence="2" key="2">
    <citation type="submission" date="2021-09" db="EMBL/GenBank/DDBJ databases">
        <authorList>
            <person name="Jia N."/>
            <person name="Wang J."/>
            <person name="Shi W."/>
            <person name="Du L."/>
            <person name="Sun Y."/>
            <person name="Zhan W."/>
            <person name="Jiang J."/>
            <person name="Wang Q."/>
            <person name="Zhang B."/>
            <person name="Ji P."/>
            <person name="Sakyi L.B."/>
            <person name="Cui X."/>
            <person name="Yuan T."/>
            <person name="Jiang B."/>
            <person name="Yang W."/>
            <person name="Lam T.T.-Y."/>
            <person name="Chang Q."/>
            <person name="Ding S."/>
            <person name="Wang X."/>
            <person name="Zhu J."/>
            <person name="Ruan X."/>
            <person name="Zhao L."/>
            <person name="Wei J."/>
            <person name="Que T."/>
            <person name="Du C."/>
            <person name="Cheng J."/>
            <person name="Dai P."/>
            <person name="Han X."/>
            <person name="Huang E."/>
            <person name="Gao Y."/>
            <person name="Liu J."/>
            <person name="Shao H."/>
            <person name="Ye R."/>
            <person name="Li L."/>
            <person name="Wei W."/>
            <person name="Wang X."/>
            <person name="Wang C."/>
            <person name="Huo Q."/>
            <person name="Li W."/>
            <person name="Guo W."/>
            <person name="Chen H."/>
            <person name="Chen S."/>
            <person name="Zhou L."/>
            <person name="Zhou L."/>
            <person name="Ni X."/>
            <person name="Tian J."/>
            <person name="Zhou Y."/>
            <person name="Sheng Y."/>
            <person name="Liu T."/>
            <person name="Pan Y."/>
            <person name="Xia L."/>
            <person name="Li J."/>
            <person name="Zhao F."/>
            <person name="Cao W."/>
        </authorList>
    </citation>
    <scope>NUCLEOTIDE SEQUENCE</scope>
    <source>
        <strain evidence="2">Rmic-2018</strain>
        <tissue evidence="2">Larvae</tissue>
    </source>
</reference>
<evidence type="ECO:0000259" key="1">
    <source>
        <dbReference type="Pfam" id="PF13843"/>
    </source>
</evidence>
<dbReference type="InterPro" id="IPR029526">
    <property type="entry name" value="PGBD"/>
</dbReference>
<protein>
    <recommendedName>
        <fullName evidence="1">PiggyBac transposable element-derived protein domain-containing protein</fullName>
    </recommendedName>
</protein>
<name>A0A9J6DVP1_RHIMP</name>
<reference evidence="2" key="1">
    <citation type="journal article" date="2020" name="Cell">
        <title>Large-Scale Comparative Analyses of Tick Genomes Elucidate Their Genetic Diversity and Vector Capacities.</title>
        <authorList>
            <consortium name="Tick Genome and Microbiome Consortium (TIGMIC)"/>
            <person name="Jia N."/>
            <person name="Wang J."/>
            <person name="Shi W."/>
            <person name="Du L."/>
            <person name="Sun Y."/>
            <person name="Zhan W."/>
            <person name="Jiang J.F."/>
            <person name="Wang Q."/>
            <person name="Zhang B."/>
            <person name="Ji P."/>
            <person name="Bell-Sakyi L."/>
            <person name="Cui X.M."/>
            <person name="Yuan T.T."/>
            <person name="Jiang B.G."/>
            <person name="Yang W.F."/>
            <person name="Lam T.T."/>
            <person name="Chang Q.C."/>
            <person name="Ding S.J."/>
            <person name="Wang X.J."/>
            <person name="Zhu J.G."/>
            <person name="Ruan X.D."/>
            <person name="Zhao L."/>
            <person name="Wei J.T."/>
            <person name="Ye R.Z."/>
            <person name="Que T.C."/>
            <person name="Du C.H."/>
            <person name="Zhou Y.H."/>
            <person name="Cheng J.X."/>
            <person name="Dai P.F."/>
            <person name="Guo W.B."/>
            <person name="Han X.H."/>
            <person name="Huang E.J."/>
            <person name="Li L.F."/>
            <person name="Wei W."/>
            <person name="Gao Y.C."/>
            <person name="Liu J.Z."/>
            <person name="Shao H.Z."/>
            <person name="Wang X."/>
            <person name="Wang C.C."/>
            <person name="Yang T.C."/>
            <person name="Huo Q.B."/>
            <person name="Li W."/>
            <person name="Chen H.Y."/>
            <person name="Chen S.E."/>
            <person name="Zhou L.G."/>
            <person name="Ni X.B."/>
            <person name="Tian J.H."/>
            <person name="Sheng Y."/>
            <person name="Liu T."/>
            <person name="Pan Y.S."/>
            <person name="Xia L.Y."/>
            <person name="Li J."/>
            <person name="Zhao F."/>
            <person name="Cao W.C."/>
        </authorList>
    </citation>
    <scope>NUCLEOTIDE SEQUENCE</scope>
    <source>
        <strain evidence="2">Rmic-2018</strain>
    </source>
</reference>
<dbReference type="Proteomes" id="UP000821866">
    <property type="component" value="Unassembled WGS sequence"/>
</dbReference>
<organism evidence="2 3">
    <name type="scientific">Rhipicephalus microplus</name>
    <name type="common">Cattle tick</name>
    <name type="synonym">Boophilus microplus</name>
    <dbReference type="NCBI Taxonomy" id="6941"/>
    <lineage>
        <taxon>Eukaryota</taxon>
        <taxon>Metazoa</taxon>
        <taxon>Ecdysozoa</taxon>
        <taxon>Arthropoda</taxon>
        <taxon>Chelicerata</taxon>
        <taxon>Arachnida</taxon>
        <taxon>Acari</taxon>
        <taxon>Parasitiformes</taxon>
        <taxon>Ixodida</taxon>
        <taxon>Ixodoidea</taxon>
        <taxon>Ixodidae</taxon>
        <taxon>Rhipicephalinae</taxon>
        <taxon>Rhipicephalus</taxon>
        <taxon>Boophilus</taxon>
    </lineage>
</organism>
<accession>A0A9J6DVP1</accession>
<comment type="caution">
    <text evidence="2">The sequence shown here is derived from an EMBL/GenBank/DDBJ whole genome shotgun (WGS) entry which is preliminary data.</text>
</comment>
<dbReference type="PANTHER" id="PTHR47272">
    <property type="entry name" value="DDE_TNP_1_7 DOMAIN-CONTAINING PROTEIN"/>
    <property type="match status" value="1"/>
</dbReference>
<dbReference type="Pfam" id="PF13843">
    <property type="entry name" value="DDE_Tnp_1_7"/>
    <property type="match status" value="1"/>
</dbReference>
<keyword evidence="3" id="KW-1185">Reference proteome</keyword>